<feature type="domain" description="XdhC- CoxI" evidence="2">
    <location>
        <begin position="13"/>
        <end position="78"/>
    </location>
</feature>
<name>A0AAX3END6_PAEUR</name>
<evidence type="ECO:0000256" key="1">
    <source>
        <dbReference type="SAM" id="MobiDB-lite"/>
    </source>
</evidence>
<dbReference type="InterPro" id="IPR052698">
    <property type="entry name" value="MoCofactor_Util/Proc"/>
</dbReference>
<feature type="compositionally biased region" description="Polar residues" evidence="1">
    <location>
        <begin position="407"/>
        <end position="416"/>
    </location>
</feature>
<feature type="region of interest" description="Disordered" evidence="1">
    <location>
        <begin position="377"/>
        <end position="416"/>
    </location>
</feature>
<dbReference type="InterPro" id="IPR027051">
    <property type="entry name" value="XdhC_Rossmann_dom"/>
</dbReference>
<evidence type="ECO:0000313" key="5">
    <source>
        <dbReference type="Proteomes" id="UP001163293"/>
    </source>
</evidence>
<dbReference type="Gene3D" id="3.40.50.720">
    <property type="entry name" value="NAD(P)-binding Rossmann-like Domain"/>
    <property type="match status" value="1"/>
</dbReference>
<dbReference type="Pfam" id="PF02625">
    <property type="entry name" value="XdhC_CoxI"/>
    <property type="match status" value="1"/>
</dbReference>
<organism evidence="4 5">
    <name type="scientific">Paenarthrobacter ureafaciens</name>
    <dbReference type="NCBI Taxonomy" id="37931"/>
    <lineage>
        <taxon>Bacteria</taxon>
        <taxon>Bacillati</taxon>
        <taxon>Actinomycetota</taxon>
        <taxon>Actinomycetes</taxon>
        <taxon>Micrococcales</taxon>
        <taxon>Micrococcaceae</taxon>
        <taxon>Paenarthrobacter</taxon>
    </lineage>
</organism>
<dbReference type="EMBL" id="CP101185">
    <property type="protein sequence ID" value="UYV99491.1"/>
    <property type="molecule type" value="Genomic_DNA"/>
</dbReference>
<gene>
    <name evidence="4" type="ORF">NL394_09930</name>
</gene>
<proteinExistence type="predicted"/>
<reference evidence="4" key="1">
    <citation type="submission" date="2022-07" db="EMBL/GenBank/DDBJ databases">
        <authorList>
            <person name="Wu T."/>
        </authorList>
    </citation>
    <scope>NUCLEOTIDE SEQUENCE</scope>
    <source>
        <strain evidence="4">SD-1</strain>
    </source>
</reference>
<dbReference type="PANTHER" id="PTHR30388:SF4">
    <property type="entry name" value="MOLYBDENUM COFACTOR INSERTION CHAPERONE PAOD"/>
    <property type="match status" value="1"/>
</dbReference>
<evidence type="ECO:0000313" key="4">
    <source>
        <dbReference type="EMBL" id="UYV99491.1"/>
    </source>
</evidence>
<keyword evidence="5" id="KW-1185">Reference proteome</keyword>
<accession>A0AAX3END6</accession>
<dbReference type="RefSeq" id="WP_083262079.1">
    <property type="nucleotide sequence ID" value="NZ_CP043010.1"/>
</dbReference>
<evidence type="ECO:0000259" key="3">
    <source>
        <dbReference type="Pfam" id="PF13478"/>
    </source>
</evidence>
<dbReference type="Pfam" id="PF13478">
    <property type="entry name" value="XdhC_C"/>
    <property type="match status" value="1"/>
</dbReference>
<dbReference type="InterPro" id="IPR003777">
    <property type="entry name" value="XdhC_CoxI"/>
</dbReference>
<dbReference type="Proteomes" id="UP001163293">
    <property type="component" value="Chromosome"/>
</dbReference>
<sequence>MREVMEALNEAFSDGRRVAMATVVRTQGSAPRAVGTSMLVTGEGSPIGSVSGGCIEASVIEQAATVLATGVPELLHFGISDDDGFSIGLTCGGSVDIFVQAFERATCPGFASLQKALVENLPCAMVTIFEVAPELLGRSGLVHQGSAITPLFAGAGFAWDVVQAADSAVQEAIASGRSTSVTLPAVTGSDERLSLLIDVFRPARRLVIFGAVDFSASLARLGAFLGFHVTVCDARAVFATPERLPSAHDVVVDQPARYLQKEIALGRLGPDAAICVLTHDAKFDVPVLDVALREGFAYIGAMGSRRTASDRRGRLLALGHTERSLARLRSPIGLDLSASTPEETAISIMAEVIAARHQASALPLAFTSDPIHKGLGERAALAPHPGGQPSSSPTCGVGQELQLPPLRNNQNENILT</sequence>
<dbReference type="AlphaFoldDB" id="A0AAX3END6"/>
<evidence type="ECO:0000259" key="2">
    <source>
        <dbReference type="Pfam" id="PF02625"/>
    </source>
</evidence>
<feature type="domain" description="XdhC Rossmann" evidence="3">
    <location>
        <begin position="206"/>
        <end position="352"/>
    </location>
</feature>
<dbReference type="PANTHER" id="PTHR30388">
    <property type="entry name" value="ALDEHYDE OXIDOREDUCTASE MOLYBDENUM COFACTOR ASSEMBLY PROTEIN"/>
    <property type="match status" value="1"/>
</dbReference>
<protein>
    <submittedName>
        <fullName evidence="4">XdhC family protein</fullName>
    </submittedName>
</protein>